<dbReference type="EMBL" id="BAAATR010000011">
    <property type="protein sequence ID" value="GAA2245975.1"/>
    <property type="molecule type" value="Genomic_DNA"/>
</dbReference>
<protein>
    <recommendedName>
        <fullName evidence="3">Nucleotidyl transferase AbiEii/AbiGii toxin family protein</fullName>
    </recommendedName>
</protein>
<dbReference type="Proteomes" id="UP001500305">
    <property type="component" value="Unassembled WGS sequence"/>
</dbReference>
<sequence>MHELLLADLLAVGAPYALALGGGCAVRVHGLVDRPAEVLGVATESPVPMAEIAAEVGAGLAACGWTVRRLGTGPVSARLAVTDPVTAQGCEAELLKEVFWRPVVHTEYGPVLALEDVVGTRVRALADRGLARDLVDVHAAAEHWSHPELEELGRRHARGEFDLTELQARLARADWIDDREFAALGLDEDARTGLRAWAQAWVDDIAERLMEEAPPQDDETD</sequence>
<proteinExistence type="predicted"/>
<dbReference type="InterPro" id="IPR014942">
    <property type="entry name" value="AbiEii"/>
</dbReference>
<evidence type="ECO:0000313" key="1">
    <source>
        <dbReference type="EMBL" id="GAA2245975.1"/>
    </source>
</evidence>
<comment type="caution">
    <text evidence="1">The sequence shown here is derived from an EMBL/GenBank/DDBJ whole genome shotgun (WGS) entry which is preliminary data.</text>
</comment>
<dbReference type="Pfam" id="PF08843">
    <property type="entry name" value="AbiEii"/>
    <property type="match status" value="1"/>
</dbReference>
<reference evidence="2" key="1">
    <citation type="journal article" date="2019" name="Int. J. Syst. Evol. Microbiol.">
        <title>The Global Catalogue of Microorganisms (GCM) 10K type strain sequencing project: providing services to taxonomists for standard genome sequencing and annotation.</title>
        <authorList>
            <consortium name="The Broad Institute Genomics Platform"/>
            <consortium name="The Broad Institute Genome Sequencing Center for Infectious Disease"/>
            <person name="Wu L."/>
            <person name="Ma J."/>
        </authorList>
    </citation>
    <scope>NUCLEOTIDE SEQUENCE [LARGE SCALE GENOMIC DNA]</scope>
    <source>
        <strain evidence="2">JCM 7356</strain>
    </source>
</reference>
<evidence type="ECO:0000313" key="2">
    <source>
        <dbReference type="Proteomes" id="UP001500305"/>
    </source>
</evidence>
<accession>A0ABP5QW89</accession>
<evidence type="ECO:0008006" key="3">
    <source>
        <dbReference type="Google" id="ProtNLM"/>
    </source>
</evidence>
<name>A0ABP5QW89_9ACTN</name>
<keyword evidence="2" id="KW-1185">Reference proteome</keyword>
<gene>
    <name evidence="1" type="ORF">GCM10010430_29890</name>
</gene>
<organism evidence="1 2">
    <name type="scientific">Kitasatospora cystarginea</name>
    <dbReference type="NCBI Taxonomy" id="58350"/>
    <lineage>
        <taxon>Bacteria</taxon>
        <taxon>Bacillati</taxon>
        <taxon>Actinomycetota</taxon>
        <taxon>Actinomycetes</taxon>
        <taxon>Kitasatosporales</taxon>
        <taxon>Streptomycetaceae</taxon>
        <taxon>Kitasatospora</taxon>
    </lineage>
</organism>